<evidence type="ECO:0000256" key="1">
    <source>
        <dbReference type="SAM" id="MobiDB-lite"/>
    </source>
</evidence>
<accession>A0ABT2RIV7</accession>
<protein>
    <submittedName>
        <fullName evidence="2">Uncharacterized protein</fullName>
    </submittedName>
</protein>
<feature type="compositionally biased region" description="Basic and acidic residues" evidence="1">
    <location>
        <begin position="1"/>
        <end position="15"/>
    </location>
</feature>
<dbReference type="EMBL" id="JAOQJU010000001">
    <property type="protein sequence ID" value="MCU6685344.1"/>
    <property type="molecule type" value="Genomic_DNA"/>
</dbReference>
<gene>
    <name evidence="2" type="ORF">OCV99_02040</name>
</gene>
<sequence length="48" mass="5089">MDTKKQSCEGKETGKDAGGLLNVGEYNGTDAGEFGELEEGKDINPEII</sequence>
<dbReference type="RefSeq" id="WP_262574550.1">
    <property type="nucleotide sequence ID" value="NZ_JAOQJU010000001.1"/>
</dbReference>
<evidence type="ECO:0000313" key="3">
    <source>
        <dbReference type="Proteomes" id="UP001652431"/>
    </source>
</evidence>
<reference evidence="2 3" key="1">
    <citation type="journal article" date="2021" name="ISME Commun">
        <title>Automated analysis of genomic sequences facilitates high-throughput and comprehensive description of bacteria.</title>
        <authorList>
            <person name="Hitch T.C.A."/>
        </authorList>
    </citation>
    <scope>NUCLEOTIDE SEQUENCE [LARGE SCALE GENOMIC DNA]</scope>
    <source>
        <strain evidence="2 3">Sanger_03</strain>
    </source>
</reference>
<comment type="caution">
    <text evidence="2">The sequence shown here is derived from an EMBL/GenBank/DDBJ whole genome shotgun (WGS) entry which is preliminary data.</text>
</comment>
<name>A0ABT2RIV7_9FIRM</name>
<dbReference type="Proteomes" id="UP001652431">
    <property type="component" value="Unassembled WGS sequence"/>
</dbReference>
<organism evidence="2 3">
    <name type="scientific">Dorea acetigenes</name>
    <dbReference type="NCBI Taxonomy" id="2981787"/>
    <lineage>
        <taxon>Bacteria</taxon>
        <taxon>Bacillati</taxon>
        <taxon>Bacillota</taxon>
        <taxon>Clostridia</taxon>
        <taxon>Lachnospirales</taxon>
        <taxon>Lachnospiraceae</taxon>
        <taxon>Dorea</taxon>
    </lineage>
</organism>
<feature type="region of interest" description="Disordered" evidence="1">
    <location>
        <begin position="1"/>
        <end position="48"/>
    </location>
</feature>
<proteinExistence type="predicted"/>
<evidence type="ECO:0000313" key="2">
    <source>
        <dbReference type="EMBL" id="MCU6685344.1"/>
    </source>
</evidence>
<feature type="compositionally biased region" description="Basic and acidic residues" evidence="1">
    <location>
        <begin position="38"/>
        <end position="48"/>
    </location>
</feature>
<keyword evidence="3" id="KW-1185">Reference proteome</keyword>